<evidence type="ECO:0000256" key="1">
    <source>
        <dbReference type="SAM" id="Phobius"/>
    </source>
</evidence>
<feature type="transmembrane region" description="Helical" evidence="1">
    <location>
        <begin position="94"/>
        <end position="113"/>
    </location>
</feature>
<comment type="caution">
    <text evidence="2">The sequence shown here is derived from an EMBL/GenBank/DDBJ whole genome shotgun (WGS) entry which is preliminary data.</text>
</comment>
<feature type="transmembrane region" description="Helical" evidence="1">
    <location>
        <begin position="21"/>
        <end position="45"/>
    </location>
</feature>
<dbReference type="EMBL" id="RRUC01000015">
    <property type="protein sequence ID" value="RRN04416.1"/>
    <property type="molecule type" value="Genomic_DNA"/>
</dbReference>
<organism evidence="2 3">
    <name type="scientific">Bibersteinia trehalosi</name>
    <name type="common">Pasteurella trehalosi</name>
    <dbReference type="NCBI Taxonomy" id="47735"/>
    <lineage>
        <taxon>Bacteria</taxon>
        <taxon>Pseudomonadati</taxon>
        <taxon>Pseudomonadota</taxon>
        <taxon>Gammaproteobacteria</taxon>
        <taxon>Pasteurellales</taxon>
        <taxon>Pasteurellaceae</taxon>
        <taxon>Bibersteinia</taxon>
    </lineage>
</organism>
<evidence type="ECO:0000313" key="2">
    <source>
        <dbReference type="EMBL" id="RRN04416.1"/>
    </source>
</evidence>
<keyword evidence="1" id="KW-1133">Transmembrane helix</keyword>
<dbReference type="Pfam" id="PF05656">
    <property type="entry name" value="DUF805"/>
    <property type="match status" value="1"/>
</dbReference>
<keyword evidence="1" id="KW-0472">Membrane</keyword>
<evidence type="ECO:0000313" key="3">
    <source>
        <dbReference type="Proteomes" id="UP000276010"/>
    </source>
</evidence>
<feature type="transmembrane region" description="Helical" evidence="1">
    <location>
        <begin position="57"/>
        <end position="73"/>
    </location>
</feature>
<dbReference type="RefSeq" id="WP_125134536.1">
    <property type="nucleotide sequence ID" value="NZ_RRUC01000015.1"/>
</dbReference>
<keyword evidence="1" id="KW-0812">Transmembrane</keyword>
<gene>
    <name evidence="2" type="ORF">EIM44_02945</name>
</gene>
<reference evidence="2 3" key="1">
    <citation type="submission" date="2018-11" db="EMBL/GenBank/DDBJ databases">
        <title>Whole genome sequence of Bibersteinia trehalosi strain OADDL-BT1 an multidrug resistant pathogen isolate.</title>
        <authorList>
            <person name="Couger M."/>
            <person name="Ramachandran A."/>
        </authorList>
    </citation>
    <scope>NUCLEOTIDE SEQUENCE [LARGE SCALE GENOMIC DNA]</scope>
    <source>
        <strain evidence="2 3">OADDL-BT1</strain>
    </source>
</reference>
<feature type="transmembrane region" description="Helical" evidence="1">
    <location>
        <begin position="167"/>
        <end position="186"/>
    </location>
</feature>
<protein>
    <submittedName>
        <fullName evidence="2">DUF805 domain-containing protein</fullName>
    </submittedName>
</protein>
<accession>A0A3R8MLB3</accession>
<dbReference type="InterPro" id="IPR008523">
    <property type="entry name" value="DUF805"/>
</dbReference>
<name>A0A3R8MLB3_BIBTR</name>
<dbReference type="PROSITE" id="PS51257">
    <property type="entry name" value="PROKAR_LIPOPROTEIN"/>
    <property type="match status" value="1"/>
</dbReference>
<dbReference type="Proteomes" id="UP000276010">
    <property type="component" value="Unassembled WGS sequence"/>
</dbReference>
<sequence length="208" mass="23755">MNIIKGIFGFEGRIGRASFSVFLLFFFAGCIVFNSAILMLSGMIGQLTILDIIQQEPIFYTALLISLVIYLIIKYSYLNRRVHDFNKRATESKLYNFIILLDIACLLLVIYYLNMQSKINYALIEHYYSLMLSKTQSNMKQAEYLFMSSNELRDSISLLSNSGTVSIIYIIGLIFSSCCVISLSFIKGNEGENNFGKPQIPFWKKTNS</sequence>
<dbReference type="AlphaFoldDB" id="A0A3R8MLB3"/>
<dbReference type="GO" id="GO:0016020">
    <property type="term" value="C:membrane"/>
    <property type="evidence" value="ECO:0007669"/>
    <property type="project" value="InterPro"/>
</dbReference>
<proteinExistence type="predicted"/>